<dbReference type="InterPro" id="IPR012340">
    <property type="entry name" value="NA-bd_OB-fold"/>
</dbReference>
<comment type="caution">
    <text evidence="4">The sequence shown here is derived from an EMBL/GenBank/DDBJ whole genome shotgun (WGS) entry which is preliminary data.</text>
</comment>
<feature type="domain" description="Cell division control protein 24 OB" evidence="2">
    <location>
        <begin position="155"/>
        <end position="285"/>
    </location>
</feature>
<dbReference type="Pfam" id="PF17244">
    <property type="entry name" value="CDC24_OB3"/>
    <property type="match status" value="1"/>
</dbReference>
<organism evidence="4 5">
    <name type="scientific">Erythroxylum novogranatense</name>
    <dbReference type="NCBI Taxonomy" id="1862640"/>
    <lineage>
        <taxon>Eukaryota</taxon>
        <taxon>Viridiplantae</taxon>
        <taxon>Streptophyta</taxon>
        <taxon>Embryophyta</taxon>
        <taxon>Tracheophyta</taxon>
        <taxon>Spermatophyta</taxon>
        <taxon>Magnoliopsida</taxon>
        <taxon>eudicotyledons</taxon>
        <taxon>Gunneridae</taxon>
        <taxon>Pentapetalae</taxon>
        <taxon>rosids</taxon>
        <taxon>fabids</taxon>
        <taxon>Malpighiales</taxon>
        <taxon>Erythroxylaceae</taxon>
        <taxon>Erythroxylum</taxon>
    </lineage>
</organism>
<name>A0AAV8TKR2_9ROSI</name>
<sequence length="679" mass="76013">MDPDSSSEDALVRIDNDEEEDRFLAFVDYARTEMSPEEEFIEQEGREDCEPNGPGWSWIVLRILKTCIAYSSGVSAAILLSELSQAWSDQKRSVGTKKRSEIINQLKKKHSRLKLPNTVSIDSMYEKNFLALNSVLEAVILDVFVLPGTDIYMLTLGDFWSSNTIDLYLHRRYYDLVDPRQGILKKGREVFLTGCCLRTAREGSGCTRLLPTEYLVTLLDDDQDDDAMLIAAQFCSDSFSSISLSEADNGVSYSLYARIEAIESMEVQGTSGSIKQKQITLIDNNGTKLKFLLWGEQVHLANLFSVGSMLGLDRPYISSSIESDNGTSNDLCLEYGSATQLYLVPFIQHEEQVYVPVTQNGHQGSRLMSADPSQGIKVSQVTLPCDSQGYINFSGYPFRSFVIDLHDKMTGISLYGIVRDLLCERSIGRLVFSLKIEDRTGTVWAKLHFSRSWSLGRLGLGHTIYISGLSCHMVKHKRLELQWFEHDVGSSFVNLSCLPALLNSSCLHKLSSISDLSRQCTSTHICRVRLDQVDQCHIDTRFTHALCGHVVDKVPSGAVECSFCCCDCYGEVVRSFHLKITLADESGKIFAWSTGQTATELLQISPDEFYELPEEEQFMYPSSLENESFVVALVDSKRPGCGLEHGLSHDPDAVPWEITCALKCEKSDLIFTLGVKRVI</sequence>
<dbReference type="Pfam" id="PF17246">
    <property type="entry name" value="CDC24_OB1"/>
    <property type="match status" value="1"/>
</dbReference>
<evidence type="ECO:0000259" key="2">
    <source>
        <dbReference type="Pfam" id="PF17245"/>
    </source>
</evidence>
<evidence type="ECO:0000259" key="1">
    <source>
        <dbReference type="Pfam" id="PF17244"/>
    </source>
</evidence>
<evidence type="ECO:0000259" key="3">
    <source>
        <dbReference type="Pfam" id="PF17246"/>
    </source>
</evidence>
<dbReference type="PANTHER" id="PTHR36033:SF1">
    <property type="entry name" value="NUCLEIC ACID-BINDING PROTEINS SUPERFAMILY"/>
    <property type="match status" value="1"/>
</dbReference>
<accession>A0AAV8TKR2</accession>
<dbReference type="AlphaFoldDB" id="A0AAV8TKR2"/>
<feature type="domain" description="Cell division control protein 24 OB" evidence="3">
    <location>
        <begin position="23"/>
        <end position="149"/>
    </location>
</feature>
<dbReference type="PANTHER" id="PTHR36033">
    <property type="entry name" value="NUCLEIC ACID-BINDING PROTEINS SUPERFAMILY"/>
    <property type="match status" value="1"/>
</dbReference>
<dbReference type="Proteomes" id="UP001159364">
    <property type="component" value="Linkage Group LG04"/>
</dbReference>
<gene>
    <name evidence="4" type="ORF">K2173_017495</name>
</gene>
<dbReference type="SUPFAM" id="SSF50249">
    <property type="entry name" value="Nucleic acid-binding proteins"/>
    <property type="match status" value="1"/>
</dbReference>
<feature type="domain" description="Cell division control protein 24 OB" evidence="1">
    <location>
        <begin position="404"/>
        <end position="624"/>
    </location>
</feature>
<dbReference type="InterPro" id="IPR035203">
    <property type="entry name" value="Cdc24_OB3"/>
</dbReference>
<dbReference type="InterPro" id="IPR035200">
    <property type="entry name" value="Cdc24_OB2"/>
</dbReference>
<evidence type="ECO:0000313" key="4">
    <source>
        <dbReference type="EMBL" id="KAJ8767451.1"/>
    </source>
</evidence>
<proteinExistence type="predicted"/>
<reference evidence="4 5" key="1">
    <citation type="submission" date="2021-09" db="EMBL/GenBank/DDBJ databases">
        <title>Genomic insights and catalytic innovation underlie evolution of tropane alkaloids biosynthesis.</title>
        <authorList>
            <person name="Wang Y.-J."/>
            <person name="Tian T."/>
            <person name="Huang J.-P."/>
            <person name="Huang S.-X."/>
        </authorList>
    </citation>
    <scope>NUCLEOTIDE SEQUENCE [LARGE SCALE GENOMIC DNA]</scope>
    <source>
        <strain evidence="4">KIB-2018</strain>
        <tissue evidence="4">Leaf</tissue>
    </source>
</reference>
<dbReference type="InterPro" id="IPR035201">
    <property type="entry name" value="Cdc24_OB1"/>
</dbReference>
<keyword evidence="5" id="KW-1185">Reference proteome</keyword>
<protein>
    <recommendedName>
        <fullName evidence="6">Nucleic acid-binding proteins superfamily</fullName>
    </recommendedName>
</protein>
<dbReference type="Pfam" id="PF17245">
    <property type="entry name" value="CDC24_OB2"/>
    <property type="match status" value="1"/>
</dbReference>
<dbReference type="EMBL" id="JAIWQS010000004">
    <property type="protein sequence ID" value="KAJ8767451.1"/>
    <property type="molecule type" value="Genomic_DNA"/>
</dbReference>
<evidence type="ECO:0008006" key="6">
    <source>
        <dbReference type="Google" id="ProtNLM"/>
    </source>
</evidence>
<evidence type="ECO:0000313" key="5">
    <source>
        <dbReference type="Proteomes" id="UP001159364"/>
    </source>
</evidence>
<dbReference type="Gene3D" id="2.40.50.140">
    <property type="entry name" value="Nucleic acid-binding proteins"/>
    <property type="match status" value="1"/>
</dbReference>